<dbReference type="Proteomes" id="UP000738826">
    <property type="component" value="Unassembled WGS sequence"/>
</dbReference>
<dbReference type="AlphaFoldDB" id="A0A8J8CFP5"/>
<keyword evidence="1" id="KW-0472">Membrane</keyword>
<keyword evidence="1" id="KW-1133">Transmembrane helix</keyword>
<accession>A0A8J8CFP5</accession>
<organism evidence="2 3">
    <name type="scientific">Candidatus Altarchaeum hamiconexum</name>
    <dbReference type="NCBI Taxonomy" id="1803513"/>
    <lineage>
        <taxon>Archaea</taxon>
        <taxon>Candidatus Altarchaeota</taxon>
        <taxon>Candidatus Altiarchaeia</taxon>
        <taxon>Candidatus Altarchaeales</taxon>
        <taxon>Candidatus Altarchaeaceae</taxon>
        <taxon>Candidatus Altarchaeum</taxon>
    </lineage>
</organism>
<name>A0A8J8CFP5_9ARCH</name>
<sequence>MNGDDDEEPRPQQKKPSIFLYFLYGSITVLILLLLFSTFFSEESEININTLVTQNVEENLRCEYIIFFDNKTIQRMGEKFTLQRYANKEFSHKIVTKKKKIAVFGECYCDGEKQTRYEQSKAYIAKITSNEISIDFAFLKNNTNTSYGMQK</sequence>
<dbReference type="Pfam" id="PF08294">
    <property type="entry name" value="TIM21"/>
    <property type="match status" value="1"/>
</dbReference>
<proteinExistence type="predicted"/>
<evidence type="ECO:0000313" key="2">
    <source>
        <dbReference type="EMBL" id="NCS91308.1"/>
    </source>
</evidence>
<dbReference type="GO" id="GO:0030150">
    <property type="term" value="P:protein import into mitochondrial matrix"/>
    <property type="evidence" value="ECO:0007669"/>
    <property type="project" value="InterPro"/>
</dbReference>
<gene>
    <name evidence="2" type="ORF">GW779_02635</name>
</gene>
<feature type="transmembrane region" description="Helical" evidence="1">
    <location>
        <begin position="18"/>
        <end position="40"/>
    </location>
</feature>
<dbReference type="EMBL" id="JAACQH010000047">
    <property type="protein sequence ID" value="NCS91308.1"/>
    <property type="molecule type" value="Genomic_DNA"/>
</dbReference>
<keyword evidence="1" id="KW-0812">Transmembrane</keyword>
<evidence type="ECO:0008006" key="4">
    <source>
        <dbReference type="Google" id="ProtNLM"/>
    </source>
</evidence>
<comment type="caution">
    <text evidence="2">The sequence shown here is derived from an EMBL/GenBank/DDBJ whole genome shotgun (WGS) entry which is preliminary data.</text>
</comment>
<protein>
    <recommendedName>
        <fullName evidence="4">Transmembrane protein</fullName>
    </recommendedName>
</protein>
<dbReference type="InterPro" id="IPR013261">
    <property type="entry name" value="Tim21"/>
</dbReference>
<evidence type="ECO:0000313" key="3">
    <source>
        <dbReference type="Proteomes" id="UP000738826"/>
    </source>
</evidence>
<reference evidence="2" key="1">
    <citation type="submission" date="2019-11" db="EMBL/GenBank/DDBJ databases">
        <title>Lipid analysis of CO2-rich subsurface aquifers suggests an autotrophy-based deep biosphere with lysolipids enriched in CPR bacteria.</title>
        <authorList>
            <person name="Probst A.J."/>
            <person name="Elling F.J."/>
            <person name="Castelle C.J."/>
            <person name="Zhu Q."/>
            <person name="Elvert M."/>
            <person name="Birarda G."/>
            <person name="Holman H.-Y."/>
            <person name="Lane K.R."/>
            <person name="Ladd B."/>
            <person name="Ryan M.C."/>
            <person name="Woyke T."/>
            <person name="Hinrichs K.-U."/>
            <person name="Banfield J.F."/>
        </authorList>
    </citation>
    <scope>NUCLEOTIDE SEQUENCE</scope>
    <source>
        <strain evidence="2">CG_2015-04_33_537</strain>
    </source>
</reference>
<evidence type="ECO:0000256" key="1">
    <source>
        <dbReference type="SAM" id="Phobius"/>
    </source>
</evidence>